<comment type="caution">
    <text evidence="1">The sequence shown here is derived from an EMBL/GenBank/DDBJ whole genome shotgun (WGS) entry which is preliminary data.</text>
</comment>
<feature type="non-terminal residue" evidence="1">
    <location>
        <position position="1"/>
    </location>
</feature>
<sequence length="54" mass="5926">LRSAGAAVIQELFPRVSCVGTLDVSDNGKQLLSAYTPTTCSIYYSQDGFYLHMH</sequence>
<evidence type="ECO:0000313" key="1">
    <source>
        <dbReference type="EMBL" id="MEQ2216605.1"/>
    </source>
</evidence>
<keyword evidence="2" id="KW-1185">Reference proteome</keyword>
<dbReference type="Proteomes" id="UP001434883">
    <property type="component" value="Unassembled WGS sequence"/>
</dbReference>
<reference evidence="1 2" key="1">
    <citation type="submission" date="2021-06" db="EMBL/GenBank/DDBJ databases">
        <authorList>
            <person name="Palmer J.M."/>
        </authorList>
    </citation>
    <scope>NUCLEOTIDE SEQUENCE [LARGE SCALE GENOMIC DNA]</scope>
    <source>
        <strain evidence="1 2">XC_2019</strain>
        <tissue evidence="1">Muscle</tissue>
    </source>
</reference>
<protein>
    <submittedName>
        <fullName evidence="1">Uncharacterized protein</fullName>
    </submittedName>
</protein>
<accession>A0ABV0S8S9</accession>
<dbReference type="EMBL" id="JAHRIN010071266">
    <property type="protein sequence ID" value="MEQ2216605.1"/>
    <property type="molecule type" value="Genomic_DNA"/>
</dbReference>
<name>A0ABV0S8S9_9TELE</name>
<gene>
    <name evidence="1" type="ORF">XENOCAPTIV_019155</name>
</gene>
<proteinExistence type="predicted"/>
<evidence type="ECO:0000313" key="2">
    <source>
        <dbReference type="Proteomes" id="UP001434883"/>
    </source>
</evidence>
<organism evidence="1 2">
    <name type="scientific">Xenoophorus captivus</name>
    <dbReference type="NCBI Taxonomy" id="1517983"/>
    <lineage>
        <taxon>Eukaryota</taxon>
        <taxon>Metazoa</taxon>
        <taxon>Chordata</taxon>
        <taxon>Craniata</taxon>
        <taxon>Vertebrata</taxon>
        <taxon>Euteleostomi</taxon>
        <taxon>Actinopterygii</taxon>
        <taxon>Neopterygii</taxon>
        <taxon>Teleostei</taxon>
        <taxon>Neoteleostei</taxon>
        <taxon>Acanthomorphata</taxon>
        <taxon>Ovalentaria</taxon>
        <taxon>Atherinomorphae</taxon>
        <taxon>Cyprinodontiformes</taxon>
        <taxon>Goodeidae</taxon>
        <taxon>Xenoophorus</taxon>
    </lineage>
</organism>